<evidence type="ECO:0000256" key="1">
    <source>
        <dbReference type="SAM" id="MobiDB-lite"/>
    </source>
</evidence>
<feature type="compositionally biased region" description="Basic and acidic residues" evidence="1">
    <location>
        <begin position="77"/>
        <end position="106"/>
    </location>
</feature>
<name>A0A6A5SRG5_9PLEO</name>
<reference evidence="2" key="1">
    <citation type="journal article" date="2020" name="Stud. Mycol.">
        <title>101 Dothideomycetes genomes: a test case for predicting lifestyles and emergence of pathogens.</title>
        <authorList>
            <person name="Haridas S."/>
            <person name="Albert R."/>
            <person name="Binder M."/>
            <person name="Bloem J."/>
            <person name="Labutti K."/>
            <person name="Salamov A."/>
            <person name="Andreopoulos B."/>
            <person name="Baker S."/>
            <person name="Barry K."/>
            <person name="Bills G."/>
            <person name="Bluhm B."/>
            <person name="Cannon C."/>
            <person name="Castanera R."/>
            <person name="Culley D."/>
            <person name="Daum C."/>
            <person name="Ezra D."/>
            <person name="Gonzalez J."/>
            <person name="Henrissat B."/>
            <person name="Kuo A."/>
            <person name="Liang C."/>
            <person name="Lipzen A."/>
            <person name="Lutzoni F."/>
            <person name="Magnuson J."/>
            <person name="Mondo S."/>
            <person name="Nolan M."/>
            <person name="Ohm R."/>
            <person name="Pangilinan J."/>
            <person name="Park H.-J."/>
            <person name="Ramirez L."/>
            <person name="Alfaro M."/>
            <person name="Sun H."/>
            <person name="Tritt A."/>
            <person name="Yoshinaga Y."/>
            <person name="Zwiers L.-H."/>
            <person name="Turgeon B."/>
            <person name="Goodwin S."/>
            <person name="Spatafora J."/>
            <person name="Crous P."/>
            <person name="Grigoriev I."/>
        </authorList>
    </citation>
    <scope>NUCLEOTIDE SEQUENCE</scope>
    <source>
        <strain evidence="2">CBS 161.51</strain>
    </source>
</reference>
<feature type="region of interest" description="Disordered" evidence="1">
    <location>
        <begin position="507"/>
        <end position="537"/>
    </location>
</feature>
<dbReference type="AlphaFoldDB" id="A0A6A5SRG5"/>
<feature type="region of interest" description="Disordered" evidence="1">
    <location>
        <begin position="266"/>
        <end position="301"/>
    </location>
</feature>
<proteinExistence type="predicted"/>
<accession>A0A6A5SRG5</accession>
<protein>
    <submittedName>
        <fullName evidence="2">Uncharacterized protein</fullName>
    </submittedName>
</protein>
<gene>
    <name evidence="2" type="ORF">EJ02DRAFT_408020</name>
</gene>
<feature type="compositionally biased region" description="Polar residues" evidence="1">
    <location>
        <begin position="320"/>
        <end position="344"/>
    </location>
</feature>
<keyword evidence="3" id="KW-1185">Reference proteome</keyword>
<feature type="region of interest" description="Disordered" evidence="1">
    <location>
        <begin position="681"/>
        <end position="713"/>
    </location>
</feature>
<organism evidence="2 3">
    <name type="scientific">Clathrospora elynae</name>
    <dbReference type="NCBI Taxonomy" id="706981"/>
    <lineage>
        <taxon>Eukaryota</taxon>
        <taxon>Fungi</taxon>
        <taxon>Dikarya</taxon>
        <taxon>Ascomycota</taxon>
        <taxon>Pezizomycotina</taxon>
        <taxon>Dothideomycetes</taxon>
        <taxon>Pleosporomycetidae</taxon>
        <taxon>Pleosporales</taxon>
        <taxon>Diademaceae</taxon>
        <taxon>Clathrospora</taxon>
    </lineage>
</organism>
<evidence type="ECO:0000313" key="3">
    <source>
        <dbReference type="Proteomes" id="UP000800038"/>
    </source>
</evidence>
<feature type="region of interest" description="Disordered" evidence="1">
    <location>
        <begin position="62"/>
        <end position="150"/>
    </location>
</feature>
<feature type="region of interest" description="Disordered" evidence="1">
    <location>
        <begin position="373"/>
        <end position="423"/>
    </location>
</feature>
<dbReference type="OrthoDB" id="5426563at2759"/>
<evidence type="ECO:0000313" key="2">
    <source>
        <dbReference type="EMBL" id="KAF1939707.1"/>
    </source>
</evidence>
<dbReference type="EMBL" id="ML976076">
    <property type="protein sequence ID" value="KAF1939707.1"/>
    <property type="molecule type" value="Genomic_DNA"/>
</dbReference>
<dbReference type="Proteomes" id="UP000800038">
    <property type="component" value="Unassembled WGS sequence"/>
</dbReference>
<feature type="region of interest" description="Disordered" evidence="1">
    <location>
        <begin position="320"/>
        <end position="354"/>
    </location>
</feature>
<feature type="compositionally biased region" description="Basic and acidic residues" evidence="1">
    <location>
        <begin position="682"/>
        <end position="706"/>
    </location>
</feature>
<feature type="compositionally biased region" description="Polar residues" evidence="1">
    <location>
        <begin position="553"/>
        <end position="565"/>
    </location>
</feature>
<feature type="region of interest" description="Disordered" evidence="1">
    <location>
        <begin position="553"/>
        <end position="578"/>
    </location>
</feature>
<feature type="compositionally biased region" description="Low complexity" evidence="1">
    <location>
        <begin position="376"/>
        <end position="391"/>
    </location>
</feature>
<sequence length="731" mass="80115">MNWTGGSLQRTRKANQGVMQQQKAYFAKARTQLQNMQSSTVAPFRPSYLRDRDVDLFGQMPMLGSGSVRHTGHSARRRGETTRREHSPDDRQYETRYDEPSTRGEIHTNVPYRRPSATDTHKGKLHSVSQTDDVAEPNGEIRKANDTSAETQLLEANRKRLLSQQDWVAIDPSKPVNLRFLPSKEKEKIGKRRRTTGKHGAALRQKHDADLQGRPLHPVNDKFAVNFDNIRTRIGTNALTNTYLAQPKEYVQSQASSDPMLFDQEGTEAQQHAGKPEPVSPAKPPLRAANAPRQPSAPHARTLTGEEAEHYHDIASSNEPISSRAASEQVSLESVQLEPQPTRVTRQERESSAPGYRLTHRVQGNKRPLRLVFGDSTSSAGGRSRAVSGNRNIGGTKHAREAKSSGASQTGHMHHVNSDKKRSAIDEASATLAIIDEEPWRTYVALSDRDSCHSDTEFEPGNSMLHPCPTTQNNNEVVTNWSQHATYGGQTDIGSSLVSASLPSLKRGAQKHMPARLSGADSGRRGDPAATKPRVTNRDEELWEAFVIGSDNKLSSSQTRNSDAQGNRKMVSKDASGASSSYLPLSVAVSSVSDSLFRSASRFASYKSDGVQDAAGFAESLGSRAISPPIFRGFVEELSDGEADKTTEHSVFGEASVTQASLQNNASSDLISSRIFSATETSRSDLDRPGRRREVTGGQPRLDRKGAPSSSIYDIPVSEAETLDLVDRDKI</sequence>